<dbReference type="Proteomes" id="UP001474421">
    <property type="component" value="Unassembled WGS sequence"/>
</dbReference>
<dbReference type="SUPFAM" id="SSF81383">
    <property type="entry name" value="F-box domain"/>
    <property type="match status" value="1"/>
</dbReference>
<dbReference type="PROSITE" id="PS50181">
    <property type="entry name" value="FBOX"/>
    <property type="match status" value="1"/>
</dbReference>
<dbReference type="SMART" id="SM00256">
    <property type="entry name" value="FBOX"/>
    <property type="match status" value="1"/>
</dbReference>
<feature type="compositionally biased region" description="Polar residues" evidence="1">
    <location>
        <begin position="116"/>
        <end position="135"/>
    </location>
</feature>
<sequence>MGSELCDRATETHLSEDGFRGGKNVRQIARDVSLVRSGQLFRLEERGAIWRQSCDRSAETPQSGEGGAGGGVSLAEASSSLDCAHRGASCVRSFKQIRLTASDCEALRQSPEGTAALTQPLTKRPGSQGSGHQSTITDYFRSQSGIVKCSDNTAESHPVKAEEALEILALDLASDSDDSCNLLGGDGDTLAAPRKRLRFSQGSSHSCGSAGQEVQEHKPWLGRPPEQSSGGGTVKQEVEVDPLPDAHFGLLGTQSGDDVPQGTLEELPDEVLQEIFALVPLVDLLQNLCLVCQRWKRIISDVKVSDAFIPGVVDRTWYRR</sequence>
<organism evidence="3 4">
    <name type="scientific">Crotalus adamanteus</name>
    <name type="common">Eastern diamondback rattlesnake</name>
    <dbReference type="NCBI Taxonomy" id="8729"/>
    <lineage>
        <taxon>Eukaryota</taxon>
        <taxon>Metazoa</taxon>
        <taxon>Chordata</taxon>
        <taxon>Craniata</taxon>
        <taxon>Vertebrata</taxon>
        <taxon>Euteleostomi</taxon>
        <taxon>Lepidosauria</taxon>
        <taxon>Squamata</taxon>
        <taxon>Bifurcata</taxon>
        <taxon>Unidentata</taxon>
        <taxon>Episquamata</taxon>
        <taxon>Toxicofera</taxon>
        <taxon>Serpentes</taxon>
        <taxon>Colubroidea</taxon>
        <taxon>Viperidae</taxon>
        <taxon>Crotalinae</taxon>
        <taxon>Crotalus</taxon>
    </lineage>
</organism>
<feature type="region of interest" description="Disordered" evidence="1">
    <location>
        <begin position="201"/>
        <end position="234"/>
    </location>
</feature>
<keyword evidence="3" id="KW-0547">Nucleotide-binding</keyword>
<dbReference type="EMBL" id="JAOTOJ010000006">
    <property type="protein sequence ID" value="KAK9400251.1"/>
    <property type="molecule type" value="Genomic_DNA"/>
</dbReference>
<evidence type="ECO:0000259" key="2">
    <source>
        <dbReference type="PROSITE" id="PS50181"/>
    </source>
</evidence>
<protein>
    <submittedName>
        <fullName evidence="3">F-box DNA helicase 1-like</fullName>
    </submittedName>
</protein>
<keyword evidence="4" id="KW-1185">Reference proteome</keyword>
<dbReference type="AlphaFoldDB" id="A0AAW1BEL8"/>
<proteinExistence type="predicted"/>
<keyword evidence="3" id="KW-0347">Helicase</keyword>
<reference evidence="3 4" key="1">
    <citation type="journal article" date="2024" name="Proc. Natl. Acad. Sci. U.S.A.">
        <title>The genetic regulatory architecture and epigenomic basis for age-related changes in rattlesnake venom.</title>
        <authorList>
            <person name="Hogan M.P."/>
            <person name="Holding M.L."/>
            <person name="Nystrom G.S."/>
            <person name="Colston T.J."/>
            <person name="Bartlett D.A."/>
            <person name="Mason A.J."/>
            <person name="Ellsworth S.A."/>
            <person name="Rautsaw R.M."/>
            <person name="Lawrence K.C."/>
            <person name="Strickland J.L."/>
            <person name="He B."/>
            <person name="Fraser P."/>
            <person name="Margres M.J."/>
            <person name="Gilbert D.M."/>
            <person name="Gibbs H.L."/>
            <person name="Parkinson C.L."/>
            <person name="Rokyta D.R."/>
        </authorList>
    </citation>
    <scope>NUCLEOTIDE SEQUENCE [LARGE SCALE GENOMIC DNA]</scope>
    <source>
        <strain evidence="3">DRR0105</strain>
    </source>
</reference>
<accession>A0AAW1BEL8</accession>
<keyword evidence="3" id="KW-0378">Hydrolase</keyword>
<dbReference type="InterPro" id="IPR036047">
    <property type="entry name" value="F-box-like_dom_sf"/>
</dbReference>
<gene>
    <name evidence="3" type="ORF">NXF25_013270</name>
</gene>
<dbReference type="Gene3D" id="1.20.1280.50">
    <property type="match status" value="1"/>
</dbReference>
<feature type="region of interest" description="Disordered" evidence="1">
    <location>
        <begin position="115"/>
        <end position="135"/>
    </location>
</feature>
<name>A0AAW1BEL8_CROAD</name>
<keyword evidence="3" id="KW-0067">ATP-binding</keyword>
<comment type="caution">
    <text evidence="3">The sequence shown here is derived from an EMBL/GenBank/DDBJ whole genome shotgun (WGS) entry which is preliminary data.</text>
</comment>
<evidence type="ECO:0000313" key="4">
    <source>
        <dbReference type="Proteomes" id="UP001474421"/>
    </source>
</evidence>
<evidence type="ECO:0000256" key="1">
    <source>
        <dbReference type="SAM" id="MobiDB-lite"/>
    </source>
</evidence>
<evidence type="ECO:0000313" key="3">
    <source>
        <dbReference type="EMBL" id="KAK9400251.1"/>
    </source>
</evidence>
<dbReference type="Pfam" id="PF00646">
    <property type="entry name" value="F-box"/>
    <property type="match status" value="1"/>
</dbReference>
<dbReference type="GO" id="GO:0004386">
    <property type="term" value="F:helicase activity"/>
    <property type="evidence" value="ECO:0007669"/>
    <property type="project" value="UniProtKB-KW"/>
</dbReference>
<dbReference type="InterPro" id="IPR001810">
    <property type="entry name" value="F-box_dom"/>
</dbReference>
<feature type="domain" description="F-box" evidence="2">
    <location>
        <begin position="261"/>
        <end position="320"/>
    </location>
</feature>